<organism evidence="1 2">
    <name type="scientific">Paramuricea clavata</name>
    <name type="common">Red gorgonian</name>
    <name type="synonym">Violescent sea-whip</name>
    <dbReference type="NCBI Taxonomy" id="317549"/>
    <lineage>
        <taxon>Eukaryota</taxon>
        <taxon>Metazoa</taxon>
        <taxon>Cnidaria</taxon>
        <taxon>Anthozoa</taxon>
        <taxon>Octocorallia</taxon>
        <taxon>Malacalcyonacea</taxon>
        <taxon>Plexauridae</taxon>
        <taxon>Paramuricea</taxon>
    </lineage>
</organism>
<evidence type="ECO:0000313" key="1">
    <source>
        <dbReference type="EMBL" id="CAB4033250.1"/>
    </source>
</evidence>
<comment type="caution">
    <text evidence="1">The sequence shown here is derived from an EMBL/GenBank/DDBJ whole genome shotgun (WGS) entry which is preliminary data.</text>
</comment>
<proteinExistence type="predicted"/>
<accession>A0A7D9LGG0</accession>
<sequence>MVFSSKGRYFTRGMCLEESVRGEIIDDILLDGGDSETGHFPGLWSTIGAKHKVHGKTVKDIWGKFMSSGSVSPRKHILGNPSKLAVGELQLVEAMKTQDNNVNVNKYEPTKNNNVNVNKQQCECQCETQTTM</sequence>
<reference evidence="1" key="1">
    <citation type="submission" date="2020-04" db="EMBL/GenBank/DDBJ databases">
        <authorList>
            <person name="Alioto T."/>
            <person name="Alioto T."/>
            <person name="Gomez Garrido J."/>
        </authorList>
    </citation>
    <scope>NUCLEOTIDE SEQUENCE</scope>
    <source>
        <strain evidence="1">A484AB</strain>
    </source>
</reference>
<dbReference type="Proteomes" id="UP001152795">
    <property type="component" value="Unassembled WGS sequence"/>
</dbReference>
<dbReference type="EMBL" id="CACRXK020019079">
    <property type="protein sequence ID" value="CAB4033250.1"/>
    <property type="molecule type" value="Genomic_DNA"/>
</dbReference>
<name>A0A7D9LGG0_PARCT</name>
<evidence type="ECO:0000313" key="2">
    <source>
        <dbReference type="Proteomes" id="UP001152795"/>
    </source>
</evidence>
<gene>
    <name evidence="1" type="ORF">PACLA_8A075129</name>
</gene>
<keyword evidence="2" id="KW-1185">Reference proteome</keyword>
<dbReference type="AlphaFoldDB" id="A0A7D9LGG0"/>
<protein>
    <submittedName>
        <fullName evidence="1">Uncharacterized protein</fullName>
    </submittedName>
</protein>